<dbReference type="PANTHER" id="PTHR15427">
    <property type="entry name" value="EMILIN ELASTIN MICROFIBRIL INTERFACE-LOCATED PROTEIN ELASTIN MICROFIBRIL INTERFACER"/>
    <property type="match status" value="1"/>
</dbReference>
<dbReference type="InterPro" id="IPR011489">
    <property type="entry name" value="EMI_domain"/>
</dbReference>
<evidence type="ECO:0000256" key="4">
    <source>
        <dbReference type="ARBA" id="ARBA00022729"/>
    </source>
</evidence>
<organism evidence="7 8">
    <name type="scientific">Sinocyclocheilus anshuiensis</name>
    <dbReference type="NCBI Taxonomy" id="1608454"/>
    <lineage>
        <taxon>Eukaryota</taxon>
        <taxon>Metazoa</taxon>
        <taxon>Chordata</taxon>
        <taxon>Craniata</taxon>
        <taxon>Vertebrata</taxon>
        <taxon>Euteleostomi</taxon>
        <taxon>Actinopterygii</taxon>
        <taxon>Neopterygii</taxon>
        <taxon>Teleostei</taxon>
        <taxon>Ostariophysi</taxon>
        <taxon>Cypriniformes</taxon>
        <taxon>Cyprinidae</taxon>
        <taxon>Cyprininae</taxon>
        <taxon>Sinocyclocheilus</taxon>
    </lineage>
</organism>
<evidence type="ECO:0000256" key="2">
    <source>
        <dbReference type="ARBA" id="ARBA00022525"/>
    </source>
</evidence>
<evidence type="ECO:0000259" key="6">
    <source>
        <dbReference type="PROSITE" id="PS51041"/>
    </source>
</evidence>
<dbReference type="Proteomes" id="UP000472260">
    <property type="component" value="Unassembled WGS sequence"/>
</dbReference>
<dbReference type="GO" id="GO:0005576">
    <property type="term" value="C:extracellular region"/>
    <property type="evidence" value="ECO:0007669"/>
    <property type="project" value="UniProtKB-SubCell"/>
</dbReference>
<keyword evidence="3" id="KW-0272">Extracellular matrix</keyword>
<keyword evidence="4" id="KW-0732">Signal</keyword>
<dbReference type="AlphaFoldDB" id="A0A671LFW6"/>
<evidence type="ECO:0000256" key="3">
    <source>
        <dbReference type="ARBA" id="ARBA00022530"/>
    </source>
</evidence>
<dbReference type="InterPro" id="IPR050392">
    <property type="entry name" value="Collagen/C1q_domain"/>
</dbReference>
<keyword evidence="8" id="KW-1185">Reference proteome</keyword>
<dbReference type="PANTHER" id="PTHR15427:SF23">
    <property type="entry name" value="EMI DOMAIN-CONTAINING PROTEIN 1"/>
    <property type="match status" value="1"/>
</dbReference>
<name>A0A671LFW6_9TELE</name>
<evidence type="ECO:0000256" key="1">
    <source>
        <dbReference type="ARBA" id="ARBA00004498"/>
    </source>
</evidence>
<dbReference type="PROSITE" id="PS51041">
    <property type="entry name" value="EMI"/>
    <property type="match status" value="1"/>
</dbReference>
<keyword evidence="5" id="KW-1015">Disulfide bond</keyword>
<keyword evidence="2" id="KW-0964">Secreted</keyword>
<reference evidence="7" key="2">
    <citation type="submission" date="2025-09" db="UniProtKB">
        <authorList>
            <consortium name="Ensembl"/>
        </authorList>
    </citation>
    <scope>IDENTIFICATION</scope>
</reference>
<evidence type="ECO:0000313" key="7">
    <source>
        <dbReference type="Ensembl" id="ENSSANP00000017192.1"/>
    </source>
</evidence>
<proteinExistence type="predicted"/>
<reference evidence="7" key="1">
    <citation type="submission" date="2025-08" db="UniProtKB">
        <authorList>
            <consortium name="Ensembl"/>
        </authorList>
    </citation>
    <scope>IDENTIFICATION</scope>
</reference>
<comment type="subcellular location">
    <subcellularLocation>
        <location evidence="1">Secreted</location>
        <location evidence="1">Extracellular space</location>
        <location evidence="1">Extracellular matrix</location>
    </subcellularLocation>
</comment>
<accession>A0A671LFW6</accession>
<evidence type="ECO:0000256" key="5">
    <source>
        <dbReference type="ARBA" id="ARBA00023157"/>
    </source>
</evidence>
<dbReference type="Pfam" id="PF07546">
    <property type="entry name" value="EMI"/>
    <property type="match status" value="1"/>
</dbReference>
<sequence length="305" mass="33675">LHPLFSMISFPCCLIVNKFVHSFLHGFFFSYTVQKTVSCQTQNGTETVVQRLFQSCRWPGPCSNLISYRTLVRPVYRVTYRKITSLEWRCCPGFHGEDCREGEGAHFLLISSSLKHLNDCKTKELLDDVSQLHRHLLVVDFMVGPIGQPGLVGPPGPPGPTGPLGKIGFSGKPGPVGPRGKNYLFTLTGNIKTNIELIELPCLLYRTSRAARDTIRGKAGAQTIGIVLEFLIDMLKPTFFQVQQLREALKILAERVLILEHMIGIHDTLLDSGSGIDLLADFMLIGSAKNVGAAKPSSPLTSDRE</sequence>
<dbReference type="Ensembl" id="ENSSANT00000018344.1">
    <property type="protein sequence ID" value="ENSSANP00000017192.1"/>
    <property type="gene ID" value="ENSSANG00000009053.1"/>
</dbReference>
<evidence type="ECO:0000313" key="8">
    <source>
        <dbReference type="Proteomes" id="UP000472260"/>
    </source>
</evidence>
<protein>
    <submittedName>
        <fullName evidence="7">Collagen type XXVI alpha 1 chain</fullName>
    </submittedName>
</protein>
<feature type="domain" description="EMI" evidence="6">
    <location>
        <begin position="30"/>
        <end position="101"/>
    </location>
</feature>